<dbReference type="GO" id="GO:0005737">
    <property type="term" value="C:cytoplasm"/>
    <property type="evidence" value="ECO:0007669"/>
    <property type="project" value="TreeGrafter"/>
</dbReference>
<comment type="subunit">
    <text evidence="2">Homotetramer.</text>
</comment>
<dbReference type="InterPro" id="IPR006235">
    <property type="entry name" value="OAc-hSer/O-AcSer_sulfhydrylase"/>
</dbReference>
<dbReference type="GO" id="GO:0030170">
    <property type="term" value="F:pyridoxal phosphate binding"/>
    <property type="evidence" value="ECO:0007669"/>
    <property type="project" value="InterPro"/>
</dbReference>
<dbReference type="InterPro" id="IPR015421">
    <property type="entry name" value="PyrdxlP-dep_Trfase_major"/>
</dbReference>
<dbReference type="InterPro" id="IPR015424">
    <property type="entry name" value="PyrdxlP-dep_Trfase"/>
</dbReference>
<dbReference type="GO" id="GO:0071269">
    <property type="term" value="P:L-homocysteine biosynthetic process"/>
    <property type="evidence" value="ECO:0007669"/>
    <property type="project" value="TreeGrafter"/>
</dbReference>
<evidence type="ECO:0000256" key="2">
    <source>
        <dbReference type="ARBA" id="ARBA00011881"/>
    </source>
</evidence>
<dbReference type="GO" id="GO:0003961">
    <property type="term" value="F:O-acetylhomoserine aminocarboxypropyltransferase activity"/>
    <property type="evidence" value="ECO:0007669"/>
    <property type="project" value="TreeGrafter"/>
</dbReference>
<evidence type="ECO:0000256" key="1">
    <source>
        <dbReference type="ARBA" id="ARBA00001933"/>
    </source>
</evidence>
<dbReference type="Gene3D" id="3.40.640.10">
    <property type="entry name" value="Type I PLP-dependent aspartate aminotransferase-like (Major domain)"/>
    <property type="match status" value="1"/>
</dbReference>
<feature type="modified residue" description="N6-(pyridoxal phosphate)lysine" evidence="7">
    <location>
        <position position="210"/>
    </location>
</feature>
<evidence type="ECO:0000256" key="6">
    <source>
        <dbReference type="ARBA" id="ARBA00071157"/>
    </source>
</evidence>
<sequence>MSSQNLKFETLQLHAGQQVDPTTGSRAVPLYQTTSYVFNSSEHGANLFALKEFGNIYTRLMNPTTDVFEQRVAALEGGVAALAVASGQAAQFIAIANIIQSGENFVSTRYLYGGSYNQFKVQFKRLGIEARFVNEETPEAYEALIDDKTKAIYLETIGNPAFNIPDFEKISALAKKHDLPLIVDNTFGAGGYLFRPIEHGANVVVESATKWIGGHGTSVGGVIVDGGNYNWGNGKFPQFSEPSEGYHGLVFSDVFGVNGPFGNIQFIIRARVEGLRDFGPAISPFNSFLLIQGLETLSLRVQRHVDNALELAKWLENHDAVQAVNYPGLESSPYHTLAKKYLKNGFGGVLSFELKGDKENAIKFVDALKLTSHLANVGDAKTLIIQPSATTHQQLSAEEQLKAGVTPTLLRVSVGIEHIDDIKADFAQAFDAIK</sequence>
<comment type="similarity">
    <text evidence="5">Belongs to the trans-sulfuration enzymes family. MetZ subfamily.</text>
</comment>
<dbReference type="CDD" id="cd00614">
    <property type="entry name" value="CGS_like"/>
    <property type="match status" value="1"/>
</dbReference>
<evidence type="ECO:0000256" key="4">
    <source>
        <dbReference type="ARBA" id="ARBA00022898"/>
    </source>
</evidence>
<dbReference type="Proteomes" id="UP000323653">
    <property type="component" value="Chromosome"/>
</dbReference>
<proteinExistence type="inferred from homology"/>
<evidence type="ECO:0000313" key="9">
    <source>
        <dbReference type="EMBL" id="QEK51513.1"/>
    </source>
</evidence>
<comment type="cofactor">
    <cofactor evidence="1 8">
        <name>pyridoxal 5'-phosphate</name>
        <dbReference type="ChEBI" id="CHEBI:597326"/>
    </cofactor>
</comment>
<dbReference type="NCBIfam" id="TIGR01326">
    <property type="entry name" value="OAH_OAS_sulfhy"/>
    <property type="match status" value="1"/>
</dbReference>
<evidence type="ECO:0000256" key="8">
    <source>
        <dbReference type="RuleBase" id="RU362118"/>
    </source>
</evidence>
<evidence type="ECO:0000256" key="3">
    <source>
        <dbReference type="ARBA" id="ARBA00022679"/>
    </source>
</evidence>
<reference evidence="9 10" key="1">
    <citation type="submission" date="2019-08" db="EMBL/GenBank/DDBJ databases">
        <title>Pedobacter sp. nov., isolated from Han river, South Korea.</title>
        <authorList>
            <person name="Lee D.-H."/>
            <person name="Kim Y.-S."/>
            <person name="Hwang E.-M."/>
            <person name="Le Tran T.C."/>
            <person name="Cha C.-J."/>
        </authorList>
    </citation>
    <scope>NUCLEOTIDE SEQUENCE [LARGE SCALE GENOMIC DNA]</scope>
    <source>
        <strain evidence="9 10">CJ43</strain>
    </source>
</reference>
<accession>A0A5C0VI37</accession>
<dbReference type="KEGG" id="pej:FYC62_07445"/>
<dbReference type="Gene3D" id="3.90.1150.10">
    <property type="entry name" value="Aspartate Aminotransferase, domain 1"/>
    <property type="match status" value="1"/>
</dbReference>
<dbReference type="FunFam" id="3.40.640.10:FF:000035">
    <property type="entry name" value="O-succinylhomoserine sulfhydrylase"/>
    <property type="match status" value="1"/>
</dbReference>
<dbReference type="GO" id="GO:0004124">
    <property type="term" value="F:cysteine synthase activity"/>
    <property type="evidence" value="ECO:0007669"/>
    <property type="project" value="TreeGrafter"/>
</dbReference>
<dbReference type="FunFam" id="3.90.1150.10:FF:000033">
    <property type="entry name" value="Cystathionine gamma-synthase"/>
    <property type="match status" value="1"/>
</dbReference>
<dbReference type="SUPFAM" id="SSF53383">
    <property type="entry name" value="PLP-dependent transferases"/>
    <property type="match status" value="1"/>
</dbReference>
<gene>
    <name evidence="9" type="ORF">FYC62_07445</name>
</gene>
<dbReference type="EMBL" id="CP043329">
    <property type="protein sequence ID" value="QEK51513.1"/>
    <property type="molecule type" value="Genomic_DNA"/>
</dbReference>
<dbReference type="RefSeq" id="WP_039450602.1">
    <property type="nucleotide sequence ID" value="NZ_CP043329.1"/>
</dbReference>
<dbReference type="PANTHER" id="PTHR43797:SF2">
    <property type="entry name" value="HOMOCYSTEINE_CYSTEINE SYNTHASE"/>
    <property type="match status" value="1"/>
</dbReference>
<dbReference type="GO" id="GO:0019346">
    <property type="term" value="P:transsulfuration"/>
    <property type="evidence" value="ECO:0007669"/>
    <property type="project" value="InterPro"/>
</dbReference>
<name>A0A5C0VI37_9SPHI</name>
<keyword evidence="10" id="KW-1185">Reference proteome</keyword>
<evidence type="ECO:0000256" key="7">
    <source>
        <dbReference type="PIRSR" id="PIRSR001434-2"/>
    </source>
</evidence>
<protein>
    <recommendedName>
        <fullName evidence="6">O-succinylhomoserine sulfhydrylase</fullName>
    </recommendedName>
</protein>
<dbReference type="PIRSF" id="PIRSF001434">
    <property type="entry name" value="CGS"/>
    <property type="match status" value="1"/>
</dbReference>
<dbReference type="InterPro" id="IPR000277">
    <property type="entry name" value="Cys/Met-Metab_PyrdxlP-dep_enz"/>
</dbReference>
<keyword evidence="3 9" id="KW-0808">Transferase</keyword>
<evidence type="ECO:0000313" key="10">
    <source>
        <dbReference type="Proteomes" id="UP000323653"/>
    </source>
</evidence>
<evidence type="ECO:0000256" key="5">
    <source>
        <dbReference type="ARBA" id="ARBA00060995"/>
    </source>
</evidence>
<keyword evidence="4 7" id="KW-0663">Pyridoxal phosphate</keyword>
<dbReference type="AlphaFoldDB" id="A0A5C0VI37"/>
<dbReference type="PANTHER" id="PTHR43797">
    <property type="entry name" value="HOMOCYSTEINE/CYSTEINE SYNTHASE"/>
    <property type="match status" value="1"/>
</dbReference>
<organism evidence="9 10">
    <name type="scientific">Pedobacter aquae</name>
    <dbReference type="NCBI Taxonomy" id="2605747"/>
    <lineage>
        <taxon>Bacteria</taxon>
        <taxon>Pseudomonadati</taxon>
        <taxon>Bacteroidota</taxon>
        <taxon>Sphingobacteriia</taxon>
        <taxon>Sphingobacteriales</taxon>
        <taxon>Sphingobacteriaceae</taxon>
        <taxon>Pedobacter</taxon>
    </lineage>
</organism>
<dbReference type="Pfam" id="PF01053">
    <property type="entry name" value="Cys_Met_Meta_PP"/>
    <property type="match status" value="1"/>
</dbReference>
<dbReference type="GO" id="GO:0006535">
    <property type="term" value="P:cysteine biosynthetic process from serine"/>
    <property type="evidence" value="ECO:0007669"/>
    <property type="project" value="TreeGrafter"/>
</dbReference>
<dbReference type="InterPro" id="IPR015422">
    <property type="entry name" value="PyrdxlP-dep_Trfase_small"/>
</dbReference>